<evidence type="ECO:0000313" key="3">
    <source>
        <dbReference type="Proteomes" id="UP001221757"/>
    </source>
</evidence>
<organism evidence="2 3">
    <name type="scientific">Mycena rosella</name>
    <name type="common">Pink bonnet</name>
    <name type="synonym">Agaricus rosellus</name>
    <dbReference type="NCBI Taxonomy" id="1033263"/>
    <lineage>
        <taxon>Eukaryota</taxon>
        <taxon>Fungi</taxon>
        <taxon>Dikarya</taxon>
        <taxon>Basidiomycota</taxon>
        <taxon>Agaricomycotina</taxon>
        <taxon>Agaricomycetes</taxon>
        <taxon>Agaricomycetidae</taxon>
        <taxon>Agaricales</taxon>
        <taxon>Marasmiineae</taxon>
        <taxon>Mycenaceae</taxon>
        <taxon>Mycena</taxon>
    </lineage>
</organism>
<protein>
    <submittedName>
        <fullName evidence="2">Uncharacterized protein</fullName>
    </submittedName>
</protein>
<sequence>MRLARGLQKQAPTLPSPASGIDQRCRRCRRLPVAGMAISRMDSFRDLFNIEKRHPKPDKADENGEPKGYIVHHHWLSTEWLQKTQTDFLGSLSDLKQYTPDSLKTSIDTPFRYTIKAQYVADIAQRLLVASDSESLVEQANAVRKDAARLGSPALETNWAPVLRALFDLAEKRHAPWRCPVHTAGRSSTTDTVSPVISTLIEGSTSNASLTGTVTYADAKKHCIATTKNASSTRYAEFPVAIDQFKADVKDLPHAEGEALYSAVQAAGIFRNCLSKQKLLTVAIAHGFARPCASGWTGPGSADSIQLDAFSLCKDAMAAQLTLQAMMKYRVAVNPGPLVDWRARTLPPSLLRRQKRRAGKQPGRPTTKRVKLTSIEAEGDAEAGAETETEAEVEAGAEAETETETEAEAEAEAEAGYYTDSMEDRN</sequence>
<dbReference type="AlphaFoldDB" id="A0AAD7C2W7"/>
<dbReference type="EMBL" id="JARKIE010000454">
    <property type="protein sequence ID" value="KAJ7637510.1"/>
    <property type="molecule type" value="Genomic_DNA"/>
</dbReference>
<name>A0AAD7C2W7_MYCRO</name>
<keyword evidence="3" id="KW-1185">Reference proteome</keyword>
<feature type="compositionally biased region" description="Acidic residues" evidence="1">
    <location>
        <begin position="377"/>
        <end position="413"/>
    </location>
</feature>
<evidence type="ECO:0000256" key="1">
    <source>
        <dbReference type="SAM" id="MobiDB-lite"/>
    </source>
</evidence>
<comment type="caution">
    <text evidence="2">The sequence shown here is derived from an EMBL/GenBank/DDBJ whole genome shotgun (WGS) entry which is preliminary data.</text>
</comment>
<proteinExistence type="predicted"/>
<feature type="region of interest" description="Disordered" evidence="1">
    <location>
        <begin position="354"/>
        <end position="426"/>
    </location>
</feature>
<feature type="region of interest" description="Disordered" evidence="1">
    <location>
        <begin position="1"/>
        <end position="21"/>
    </location>
</feature>
<gene>
    <name evidence="2" type="ORF">B0H17DRAFT_1149421</name>
</gene>
<evidence type="ECO:0000313" key="2">
    <source>
        <dbReference type="EMBL" id="KAJ7637510.1"/>
    </source>
</evidence>
<accession>A0AAD7C2W7</accession>
<dbReference type="Proteomes" id="UP001221757">
    <property type="component" value="Unassembled WGS sequence"/>
</dbReference>
<reference evidence="2" key="1">
    <citation type="submission" date="2023-03" db="EMBL/GenBank/DDBJ databases">
        <title>Massive genome expansion in bonnet fungi (Mycena s.s.) driven by repeated elements and novel gene families across ecological guilds.</title>
        <authorList>
            <consortium name="Lawrence Berkeley National Laboratory"/>
            <person name="Harder C.B."/>
            <person name="Miyauchi S."/>
            <person name="Viragh M."/>
            <person name="Kuo A."/>
            <person name="Thoen E."/>
            <person name="Andreopoulos B."/>
            <person name="Lu D."/>
            <person name="Skrede I."/>
            <person name="Drula E."/>
            <person name="Henrissat B."/>
            <person name="Morin E."/>
            <person name="Kohler A."/>
            <person name="Barry K."/>
            <person name="LaButti K."/>
            <person name="Morin E."/>
            <person name="Salamov A."/>
            <person name="Lipzen A."/>
            <person name="Mereny Z."/>
            <person name="Hegedus B."/>
            <person name="Baldrian P."/>
            <person name="Stursova M."/>
            <person name="Weitz H."/>
            <person name="Taylor A."/>
            <person name="Grigoriev I.V."/>
            <person name="Nagy L.G."/>
            <person name="Martin F."/>
            <person name="Kauserud H."/>
        </authorList>
    </citation>
    <scope>NUCLEOTIDE SEQUENCE</scope>
    <source>
        <strain evidence="2">CBHHK067</strain>
    </source>
</reference>